<feature type="transmembrane region" description="Helical" evidence="8">
    <location>
        <begin position="12"/>
        <end position="45"/>
    </location>
</feature>
<dbReference type="EMBL" id="MEYQ01000016">
    <property type="protein sequence ID" value="OGD39115.1"/>
    <property type="molecule type" value="Genomic_DNA"/>
</dbReference>
<keyword evidence="3" id="KW-0813">Transport</keyword>
<comment type="similarity">
    <text evidence="2">Belongs to the autoinducer-2 exporter (AI-2E) (TC 2.A.86) family.</text>
</comment>
<evidence type="ECO:0000256" key="5">
    <source>
        <dbReference type="ARBA" id="ARBA00022692"/>
    </source>
</evidence>
<evidence type="ECO:0000256" key="3">
    <source>
        <dbReference type="ARBA" id="ARBA00022448"/>
    </source>
</evidence>
<dbReference type="InterPro" id="IPR002549">
    <property type="entry name" value="AI-2E-like"/>
</dbReference>
<feature type="transmembrane region" description="Helical" evidence="8">
    <location>
        <begin position="147"/>
        <end position="166"/>
    </location>
</feature>
<keyword evidence="5 8" id="KW-0812">Transmembrane</keyword>
<keyword evidence="7 8" id="KW-0472">Membrane</keyword>
<evidence type="ECO:0000256" key="1">
    <source>
        <dbReference type="ARBA" id="ARBA00004651"/>
    </source>
</evidence>
<evidence type="ECO:0000256" key="7">
    <source>
        <dbReference type="ARBA" id="ARBA00023136"/>
    </source>
</evidence>
<dbReference type="PANTHER" id="PTHR21716">
    <property type="entry name" value="TRANSMEMBRANE PROTEIN"/>
    <property type="match status" value="1"/>
</dbReference>
<evidence type="ECO:0000256" key="2">
    <source>
        <dbReference type="ARBA" id="ARBA00009773"/>
    </source>
</evidence>
<proteinExistence type="inferred from homology"/>
<feature type="transmembrane region" description="Helical" evidence="8">
    <location>
        <begin position="206"/>
        <end position="238"/>
    </location>
</feature>
<dbReference type="PANTHER" id="PTHR21716:SF53">
    <property type="entry name" value="PERMEASE PERM-RELATED"/>
    <property type="match status" value="1"/>
</dbReference>
<dbReference type="AlphaFoldDB" id="A0A1F5C8C6"/>
<sequence length="341" mass="37676">MAHPIDVSVKTLIKAAFVVFCIWIAYLISDILVMIFFSVIITSAVDRWSFKLQRFGLPRMINVISIYIVGILILVGISYLVVPLLLFQTGQMIENLSDHYNQISRYFGFESFTTQDLIMTKSQDLLVKIEDYFLMAGGGALSLFRNIFSGVAMVVITFVLSFYLSLQEDGVKKFLQFISPRQYEPYVLDLWQRTNRKLGKWLQAQLILGLIVGVLVFIGLTILGVPYAFVLAIIAAIFELVPMAGPIIASIPAIILGFLVSPLTGILTVVFYAFLQPFENNVIVPNVMKKAVGLNPVIIIIALLVGAELGGIIGMLLAVPVAAVIVEILGDLGEQNKDILI</sequence>
<dbReference type="Proteomes" id="UP000177947">
    <property type="component" value="Unassembled WGS sequence"/>
</dbReference>
<evidence type="ECO:0000256" key="6">
    <source>
        <dbReference type="ARBA" id="ARBA00022989"/>
    </source>
</evidence>
<evidence type="ECO:0008006" key="11">
    <source>
        <dbReference type="Google" id="ProtNLM"/>
    </source>
</evidence>
<dbReference type="GO" id="GO:0005886">
    <property type="term" value="C:plasma membrane"/>
    <property type="evidence" value="ECO:0007669"/>
    <property type="project" value="UniProtKB-SubCell"/>
</dbReference>
<evidence type="ECO:0000313" key="10">
    <source>
        <dbReference type="Proteomes" id="UP000177947"/>
    </source>
</evidence>
<evidence type="ECO:0000313" key="9">
    <source>
        <dbReference type="EMBL" id="OGD39115.1"/>
    </source>
</evidence>
<comment type="caution">
    <text evidence="9">The sequence shown here is derived from an EMBL/GenBank/DDBJ whole genome shotgun (WGS) entry which is preliminary data.</text>
</comment>
<evidence type="ECO:0000256" key="8">
    <source>
        <dbReference type="SAM" id="Phobius"/>
    </source>
</evidence>
<feature type="transmembrane region" description="Helical" evidence="8">
    <location>
        <begin position="250"/>
        <end position="275"/>
    </location>
</feature>
<protein>
    <recommendedName>
        <fullName evidence="11">AI-2E family transporter</fullName>
    </recommendedName>
</protein>
<dbReference type="GO" id="GO:0055085">
    <property type="term" value="P:transmembrane transport"/>
    <property type="evidence" value="ECO:0007669"/>
    <property type="project" value="TreeGrafter"/>
</dbReference>
<name>A0A1F5C8C6_9BACT</name>
<organism evidence="9 10">
    <name type="scientific">Candidatus Azambacteria bacterium RIFCSPLOWO2_01_FULL_37_9</name>
    <dbReference type="NCBI Taxonomy" id="1797297"/>
    <lineage>
        <taxon>Bacteria</taxon>
        <taxon>Candidatus Azamiibacteriota</taxon>
    </lineage>
</organism>
<comment type="subcellular location">
    <subcellularLocation>
        <location evidence="1">Cell membrane</location>
        <topology evidence="1">Multi-pass membrane protein</topology>
    </subcellularLocation>
</comment>
<gene>
    <name evidence="9" type="ORF">A2907_02190</name>
</gene>
<keyword evidence="6 8" id="KW-1133">Transmembrane helix</keyword>
<feature type="transmembrane region" description="Helical" evidence="8">
    <location>
        <begin position="66"/>
        <end position="87"/>
    </location>
</feature>
<accession>A0A1F5C8C6</accession>
<keyword evidence="4" id="KW-1003">Cell membrane</keyword>
<dbReference type="Pfam" id="PF01594">
    <property type="entry name" value="AI-2E_transport"/>
    <property type="match status" value="1"/>
</dbReference>
<reference evidence="9 10" key="1">
    <citation type="journal article" date="2016" name="Nat. Commun.">
        <title>Thousands of microbial genomes shed light on interconnected biogeochemical processes in an aquifer system.</title>
        <authorList>
            <person name="Anantharaman K."/>
            <person name="Brown C.T."/>
            <person name="Hug L.A."/>
            <person name="Sharon I."/>
            <person name="Castelle C.J."/>
            <person name="Probst A.J."/>
            <person name="Thomas B.C."/>
            <person name="Singh A."/>
            <person name="Wilkins M.J."/>
            <person name="Karaoz U."/>
            <person name="Brodie E.L."/>
            <person name="Williams K.H."/>
            <person name="Hubbard S.S."/>
            <person name="Banfield J.F."/>
        </authorList>
    </citation>
    <scope>NUCLEOTIDE SEQUENCE [LARGE SCALE GENOMIC DNA]</scope>
</reference>
<evidence type="ECO:0000256" key="4">
    <source>
        <dbReference type="ARBA" id="ARBA00022475"/>
    </source>
</evidence>